<comment type="caution">
    <text evidence="1">The sequence shown here is derived from an EMBL/GenBank/DDBJ whole genome shotgun (WGS) entry which is preliminary data.</text>
</comment>
<reference evidence="1" key="2">
    <citation type="submission" date="2020-09" db="EMBL/GenBank/DDBJ databases">
        <authorList>
            <person name="Sun Q."/>
            <person name="Ohkuma M."/>
        </authorList>
    </citation>
    <scope>NUCLEOTIDE SEQUENCE</scope>
    <source>
        <strain evidence="1">JCM 19831</strain>
    </source>
</reference>
<dbReference type="EMBL" id="BMPI01000031">
    <property type="protein sequence ID" value="GGM48881.1"/>
    <property type="molecule type" value="Genomic_DNA"/>
</dbReference>
<organism evidence="1 2">
    <name type="scientific">Dactylosporangium sucinum</name>
    <dbReference type="NCBI Taxonomy" id="1424081"/>
    <lineage>
        <taxon>Bacteria</taxon>
        <taxon>Bacillati</taxon>
        <taxon>Actinomycetota</taxon>
        <taxon>Actinomycetes</taxon>
        <taxon>Micromonosporales</taxon>
        <taxon>Micromonosporaceae</taxon>
        <taxon>Dactylosporangium</taxon>
    </lineage>
</organism>
<reference evidence="1" key="1">
    <citation type="journal article" date="2014" name="Int. J. Syst. Evol. Microbiol.">
        <title>Complete genome sequence of Corynebacterium casei LMG S-19264T (=DSM 44701T), isolated from a smear-ripened cheese.</title>
        <authorList>
            <consortium name="US DOE Joint Genome Institute (JGI-PGF)"/>
            <person name="Walter F."/>
            <person name="Albersmeier A."/>
            <person name="Kalinowski J."/>
            <person name="Ruckert C."/>
        </authorList>
    </citation>
    <scope>NUCLEOTIDE SEQUENCE</scope>
    <source>
        <strain evidence="1">JCM 19831</strain>
    </source>
</reference>
<dbReference type="Proteomes" id="UP000642070">
    <property type="component" value="Unassembled WGS sequence"/>
</dbReference>
<name>A0A917U1H0_9ACTN</name>
<evidence type="ECO:0000313" key="2">
    <source>
        <dbReference type="Proteomes" id="UP000642070"/>
    </source>
</evidence>
<protein>
    <submittedName>
        <fullName evidence="1">Uncharacterized protein</fullName>
    </submittedName>
</protein>
<dbReference type="AlphaFoldDB" id="A0A917U1H0"/>
<keyword evidence="2" id="KW-1185">Reference proteome</keyword>
<gene>
    <name evidence="1" type="ORF">GCM10007977_058110</name>
</gene>
<proteinExistence type="predicted"/>
<accession>A0A917U1H0</accession>
<evidence type="ECO:0000313" key="1">
    <source>
        <dbReference type="EMBL" id="GGM48881.1"/>
    </source>
</evidence>
<sequence>MSWLAVRADDPEPVMAGLGLRDLGEVDVRAGLDLAHFTDDRVIVTGPIEGWVLVAGRWLFGEHPAAGLSAKLSTEVQYFATHRGTLTHRWERAVDGDLSDVFRGTEDDLVDEQDVFARAKGWSVDPRRLPVATLHIAAVPVN</sequence>